<organism evidence="1 2">
    <name type="scientific">Candidatus Liptonbacteria bacterium RIFOXYB1_FULL_36_10</name>
    <dbReference type="NCBI Taxonomy" id="1798654"/>
    <lineage>
        <taxon>Bacteria</taxon>
        <taxon>Candidatus Liptoniibacteriota</taxon>
    </lineage>
</organism>
<sequence>MLLTELQVLKELEEEIQEVTSKEIDLFEPKEEIDPMSQMCIGTVSEILRRIYVILRKLFITKKEVELEVCGATLQANNPLQERREGQEEEILKKFRILAEIKRKEKLLEILFWAEIEKNQKIPLGNHCLNIPKGWKIFVMEKTENQKAKDLEGFSNFIQSFYNSTSQPKTVLDHFAF</sequence>
<protein>
    <submittedName>
        <fullName evidence="1">Uncharacterized protein</fullName>
    </submittedName>
</protein>
<dbReference type="AlphaFoldDB" id="A0A1G2CPW9"/>
<dbReference type="EMBL" id="MHLE01000030">
    <property type="protein sequence ID" value="OGZ02498.1"/>
    <property type="molecule type" value="Genomic_DNA"/>
</dbReference>
<reference evidence="1 2" key="1">
    <citation type="journal article" date="2016" name="Nat. Commun.">
        <title>Thousands of microbial genomes shed light on interconnected biogeochemical processes in an aquifer system.</title>
        <authorList>
            <person name="Anantharaman K."/>
            <person name="Brown C.T."/>
            <person name="Hug L.A."/>
            <person name="Sharon I."/>
            <person name="Castelle C.J."/>
            <person name="Probst A.J."/>
            <person name="Thomas B.C."/>
            <person name="Singh A."/>
            <person name="Wilkins M.J."/>
            <person name="Karaoz U."/>
            <person name="Brodie E.L."/>
            <person name="Williams K.H."/>
            <person name="Hubbard S.S."/>
            <person name="Banfield J.F."/>
        </authorList>
    </citation>
    <scope>NUCLEOTIDE SEQUENCE [LARGE SCALE GENOMIC DNA]</scope>
</reference>
<accession>A0A1G2CPW9</accession>
<evidence type="ECO:0000313" key="1">
    <source>
        <dbReference type="EMBL" id="OGZ02498.1"/>
    </source>
</evidence>
<gene>
    <name evidence="1" type="ORF">A2390_02030</name>
</gene>
<evidence type="ECO:0000313" key="2">
    <source>
        <dbReference type="Proteomes" id="UP000178599"/>
    </source>
</evidence>
<proteinExistence type="predicted"/>
<name>A0A1G2CPW9_9BACT</name>
<dbReference type="Proteomes" id="UP000178599">
    <property type="component" value="Unassembled WGS sequence"/>
</dbReference>
<comment type="caution">
    <text evidence="1">The sequence shown here is derived from an EMBL/GenBank/DDBJ whole genome shotgun (WGS) entry which is preliminary data.</text>
</comment>